<dbReference type="PANTHER" id="PTHR35147">
    <property type="entry name" value="CHEMORECEPTOR GLUTAMINE DEAMIDASE CHED-RELATED"/>
    <property type="match status" value="1"/>
</dbReference>
<dbReference type="EC" id="3.5.1.44" evidence="3"/>
<dbReference type="PANTHER" id="PTHR35147:SF1">
    <property type="entry name" value="CHEMORECEPTOR GLUTAMINE DEAMIDASE CHED-RELATED"/>
    <property type="match status" value="1"/>
</dbReference>
<comment type="similarity">
    <text evidence="3">Belongs to the CheD family.</text>
</comment>
<evidence type="ECO:0000313" key="5">
    <source>
        <dbReference type="Proteomes" id="UP000182762"/>
    </source>
</evidence>
<keyword evidence="5" id="KW-1185">Reference proteome</keyword>
<dbReference type="InterPro" id="IPR038592">
    <property type="entry name" value="CheD-like_sf"/>
</dbReference>
<proteinExistence type="inferred from homology"/>
<evidence type="ECO:0000313" key="4">
    <source>
        <dbReference type="EMBL" id="SFQ07806.1"/>
    </source>
</evidence>
<dbReference type="Pfam" id="PF03975">
    <property type="entry name" value="CheD"/>
    <property type="match status" value="1"/>
</dbReference>
<dbReference type="SUPFAM" id="SSF64438">
    <property type="entry name" value="CNF1/YfiH-like putative cysteine hydrolases"/>
    <property type="match status" value="1"/>
</dbReference>
<dbReference type="CDD" id="cd16352">
    <property type="entry name" value="CheD"/>
    <property type="match status" value="1"/>
</dbReference>
<comment type="function">
    <text evidence="3">Probably deamidates glutamine residues to glutamate on methyl-accepting chemotaxis receptors (MCPs), playing an important role in chemotaxis.</text>
</comment>
<dbReference type="EMBL" id="FOXX01000001">
    <property type="protein sequence ID" value="SFQ07806.1"/>
    <property type="molecule type" value="Genomic_DNA"/>
</dbReference>
<keyword evidence="1 3" id="KW-0145">Chemotaxis</keyword>
<organism evidence="4 5">
    <name type="scientific">Priestia endophytica DSM 13796</name>
    <dbReference type="NCBI Taxonomy" id="1121089"/>
    <lineage>
        <taxon>Bacteria</taxon>
        <taxon>Bacillati</taxon>
        <taxon>Bacillota</taxon>
        <taxon>Bacilli</taxon>
        <taxon>Bacillales</taxon>
        <taxon>Bacillaceae</taxon>
        <taxon>Priestia</taxon>
    </lineage>
</organism>
<accession>A0A1I5VLD0</accession>
<keyword evidence="2 3" id="KW-0378">Hydrolase</keyword>
<dbReference type="Proteomes" id="UP000182762">
    <property type="component" value="Unassembled WGS sequence"/>
</dbReference>
<evidence type="ECO:0000256" key="2">
    <source>
        <dbReference type="ARBA" id="ARBA00022801"/>
    </source>
</evidence>
<evidence type="ECO:0000256" key="1">
    <source>
        <dbReference type="ARBA" id="ARBA00022500"/>
    </source>
</evidence>
<comment type="catalytic activity">
    <reaction evidence="3">
        <text>L-glutaminyl-[protein] + H2O = L-glutamyl-[protein] + NH4(+)</text>
        <dbReference type="Rhea" id="RHEA:16441"/>
        <dbReference type="Rhea" id="RHEA-COMP:10207"/>
        <dbReference type="Rhea" id="RHEA-COMP:10208"/>
        <dbReference type="ChEBI" id="CHEBI:15377"/>
        <dbReference type="ChEBI" id="CHEBI:28938"/>
        <dbReference type="ChEBI" id="CHEBI:29973"/>
        <dbReference type="ChEBI" id="CHEBI:30011"/>
        <dbReference type="EC" id="3.5.1.44"/>
    </reaction>
</comment>
<dbReference type="InterPro" id="IPR005659">
    <property type="entry name" value="Chemorcpt_Glu_NH3ase_CheD"/>
</dbReference>
<sequence length="166" mass="18595">MRNNRKDAVKVGIAEMGFVRAPSCIYTVGLGSCVGVVIYDQKEKMAAMAHVMLPYAEKSGDRKFNRAKYADTAVYALCETLLQNGGKLENFRAKIAGGAQMFQHYSTEHDMRIGPRNIEALKRFLHEVNVPLLSKDVGGRRGRTIKFDPVSEVLFIRSINTNVREI</sequence>
<gene>
    <name evidence="3" type="primary">cheD</name>
    <name evidence="4" type="ORF">SAMN02745910_00144</name>
</gene>
<evidence type="ECO:0000256" key="3">
    <source>
        <dbReference type="HAMAP-Rule" id="MF_01440"/>
    </source>
</evidence>
<dbReference type="HAMAP" id="MF_01440">
    <property type="entry name" value="CheD"/>
    <property type="match status" value="1"/>
</dbReference>
<dbReference type="PROSITE" id="PS51257">
    <property type="entry name" value="PROKAR_LIPOPROTEIN"/>
    <property type="match status" value="1"/>
</dbReference>
<reference evidence="4 5" key="1">
    <citation type="submission" date="2016-10" db="EMBL/GenBank/DDBJ databases">
        <authorList>
            <person name="Varghese N."/>
            <person name="Submissions S."/>
        </authorList>
    </citation>
    <scope>NUCLEOTIDE SEQUENCE [LARGE SCALE GENOMIC DNA]</scope>
    <source>
        <strain evidence="4 5">DSM 13796</strain>
    </source>
</reference>
<dbReference type="Gene3D" id="3.30.1330.200">
    <property type="match status" value="1"/>
</dbReference>
<dbReference type="InterPro" id="IPR011324">
    <property type="entry name" value="Cytotoxic_necrot_fac-like_cat"/>
</dbReference>
<protein>
    <recommendedName>
        <fullName evidence="3">Probable chemoreceptor glutamine deamidase CheD</fullName>
        <ecNumber evidence="3">3.5.1.44</ecNumber>
    </recommendedName>
</protein>
<comment type="caution">
    <text evidence="4">The sequence shown here is derived from an EMBL/GenBank/DDBJ whole genome shotgun (WGS) entry which is preliminary data.</text>
</comment>
<name>A0A1I5VLD0_9BACI</name>